<protein>
    <submittedName>
        <fullName evidence="2">RES domain protein</fullName>
    </submittedName>
</protein>
<evidence type="ECO:0000259" key="1">
    <source>
        <dbReference type="SMART" id="SM00953"/>
    </source>
</evidence>
<dbReference type="OrthoDB" id="9789501at2"/>
<sequence length="152" mass="17314">MQVWRICKQKHVDSAFSGIGGLYAQARWTPQGFKVVYTAQSLALASLEVFVHTESDRIPLVAIRAFLPENIAMTVVDVGNLPENWQSMSAYPTLQNIGKQWLQKQETPILKVPSSIIPVEFNYLLNPGHPDLQFSLEPPLEFQFDERMWKAK</sequence>
<evidence type="ECO:0000313" key="3">
    <source>
        <dbReference type="Proteomes" id="UP000032452"/>
    </source>
</evidence>
<dbReference type="InterPro" id="IPR014914">
    <property type="entry name" value="RES_dom"/>
</dbReference>
<name>A0A0D8ZNF4_9CYAN</name>
<reference evidence="2 3" key="1">
    <citation type="submission" date="2015-02" db="EMBL/GenBank/DDBJ databases">
        <title>Draft genome of a novel marine cyanobacterium (Chroococcales) isolated from South Atlantic Ocean.</title>
        <authorList>
            <person name="Rigonato J."/>
            <person name="Alvarenga D.O."/>
            <person name="Branco L.H."/>
            <person name="Varani A.M."/>
            <person name="Brandini F.P."/>
            <person name="Fiore M.F."/>
        </authorList>
    </citation>
    <scope>NUCLEOTIDE SEQUENCE [LARGE SCALE GENOMIC DNA]</scope>
    <source>
        <strain evidence="2 3">CENA595</strain>
    </source>
</reference>
<organism evidence="2 3">
    <name type="scientific">Aliterella atlantica CENA595</name>
    <dbReference type="NCBI Taxonomy" id="1618023"/>
    <lineage>
        <taxon>Bacteria</taxon>
        <taxon>Bacillati</taxon>
        <taxon>Cyanobacteriota</taxon>
        <taxon>Cyanophyceae</taxon>
        <taxon>Chroococcidiopsidales</taxon>
        <taxon>Aliterellaceae</taxon>
        <taxon>Aliterella</taxon>
    </lineage>
</organism>
<feature type="domain" description="RES" evidence="1">
    <location>
        <begin position="15"/>
        <end position="139"/>
    </location>
</feature>
<proteinExistence type="predicted"/>
<dbReference type="AlphaFoldDB" id="A0A0D8ZNF4"/>
<dbReference type="SMART" id="SM00953">
    <property type="entry name" value="RES"/>
    <property type="match status" value="1"/>
</dbReference>
<dbReference type="STRING" id="1618023.UH38_19215"/>
<dbReference type="PATRIC" id="fig|1618023.3.peg.1848"/>
<dbReference type="Proteomes" id="UP000032452">
    <property type="component" value="Unassembled WGS sequence"/>
</dbReference>
<keyword evidence="3" id="KW-1185">Reference proteome</keyword>
<comment type="caution">
    <text evidence="2">The sequence shown here is derived from an EMBL/GenBank/DDBJ whole genome shotgun (WGS) entry which is preliminary data.</text>
</comment>
<dbReference type="EMBL" id="JYON01000025">
    <property type="protein sequence ID" value="KJH70275.1"/>
    <property type="molecule type" value="Genomic_DNA"/>
</dbReference>
<dbReference type="Pfam" id="PF08808">
    <property type="entry name" value="RES"/>
    <property type="match status" value="1"/>
</dbReference>
<evidence type="ECO:0000313" key="2">
    <source>
        <dbReference type="EMBL" id="KJH70275.1"/>
    </source>
</evidence>
<gene>
    <name evidence="2" type="ORF">UH38_19215</name>
</gene>
<dbReference type="RefSeq" id="WP_045056297.1">
    <property type="nucleotide sequence ID" value="NZ_CAWMDP010000018.1"/>
</dbReference>
<accession>A0A0D8ZNF4</accession>